<proteinExistence type="predicted"/>
<dbReference type="InterPro" id="IPR010106">
    <property type="entry name" value="RpnA"/>
</dbReference>
<evidence type="ECO:0000313" key="2">
    <source>
        <dbReference type="Proteomes" id="UP000886886"/>
    </source>
</evidence>
<name>A0A9D0ZVZ2_9FIRM</name>
<dbReference type="Pfam" id="PF12784">
    <property type="entry name" value="PDDEXK_2"/>
    <property type="match status" value="1"/>
</dbReference>
<dbReference type="Proteomes" id="UP000886886">
    <property type="component" value="Unassembled WGS sequence"/>
</dbReference>
<sequence>MTEVETKEKEGFLMSPKVDFCFKELMRNSEVRKGFLSAVLEIPPEEIRETTLLPTHLQKEQGKDKLGILDVQVRMQDGTKVDIEVNVAPFVAWPERSLFYLGKMYVGQIEKGGQYRSLKKCVHIGILDFVLFEGEESYYSRFHLWEDERKLKYSDKVEIHICELPKLRKYAHPETELLNWMRFINAEKEEEMEEMAERNGYIQAAYDDLKMLSADEQKRLAYEERLKAERDYASLVYENWERGKKEGLRQGMETGIKQGMQTKTVQVVLRLLDKGFSPEETAEMSGESLPVVRNICEWHQKCPEMPEEEIAKKILNP</sequence>
<organism evidence="1 2">
    <name type="scientific">Candidatus Limivivens merdigallinarum</name>
    <dbReference type="NCBI Taxonomy" id="2840859"/>
    <lineage>
        <taxon>Bacteria</taxon>
        <taxon>Bacillati</taxon>
        <taxon>Bacillota</taxon>
        <taxon>Clostridia</taxon>
        <taxon>Lachnospirales</taxon>
        <taxon>Lachnospiraceae</taxon>
        <taxon>Lachnospiraceae incertae sedis</taxon>
        <taxon>Candidatus Limivivens</taxon>
    </lineage>
</organism>
<evidence type="ECO:0000313" key="1">
    <source>
        <dbReference type="EMBL" id="HIQ96789.1"/>
    </source>
</evidence>
<protein>
    <submittedName>
        <fullName evidence="1">Rpn family recombination-promoting nuclease/putative transposase</fullName>
    </submittedName>
</protein>
<dbReference type="NCBIfam" id="TIGR01784">
    <property type="entry name" value="T_den_put_tspse"/>
    <property type="match status" value="1"/>
</dbReference>
<dbReference type="PANTHER" id="PTHR41317">
    <property type="entry name" value="PD-(D_E)XK NUCLEASE FAMILY TRANSPOSASE"/>
    <property type="match status" value="1"/>
</dbReference>
<dbReference type="AlphaFoldDB" id="A0A9D0ZVZ2"/>
<accession>A0A9D0ZVZ2</accession>
<dbReference type="EMBL" id="DVFT01000140">
    <property type="protein sequence ID" value="HIQ96789.1"/>
    <property type="molecule type" value="Genomic_DNA"/>
</dbReference>
<dbReference type="PANTHER" id="PTHR41317:SF1">
    <property type="entry name" value="PD-(D_E)XK NUCLEASE FAMILY TRANSPOSASE"/>
    <property type="match status" value="1"/>
</dbReference>
<reference evidence="1" key="2">
    <citation type="journal article" date="2021" name="PeerJ">
        <title>Extensive microbial diversity within the chicken gut microbiome revealed by metagenomics and culture.</title>
        <authorList>
            <person name="Gilroy R."/>
            <person name="Ravi A."/>
            <person name="Getino M."/>
            <person name="Pursley I."/>
            <person name="Horton D.L."/>
            <person name="Alikhan N.F."/>
            <person name="Baker D."/>
            <person name="Gharbi K."/>
            <person name="Hall N."/>
            <person name="Watson M."/>
            <person name="Adriaenssens E.M."/>
            <person name="Foster-Nyarko E."/>
            <person name="Jarju S."/>
            <person name="Secka A."/>
            <person name="Antonio M."/>
            <person name="Oren A."/>
            <person name="Chaudhuri R.R."/>
            <person name="La Ragione R."/>
            <person name="Hildebrand F."/>
            <person name="Pallen M.J."/>
        </authorList>
    </citation>
    <scope>NUCLEOTIDE SEQUENCE</scope>
    <source>
        <strain evidence="1">ChiSjej3B21-11622</strain>
    </source>
</reference>
<gene>
    <name evidence="1" type="ORF">IAB26_09520</name>
</gene>
<reference evidence="1" key="1">
    <citation type="submission" date="2020-10" db="EMBL/GenBank/DDBJ databases">
        <authorList>
            <person name="Gilroy R."/>
        </authorList>
    </citation>
    <scope>NUCLEOTIDE SEQUENCE</scope>
    <source>
        <strain evidence="1">ChiSjej3B21-11622</strain>
    </source>
</reference>
<comment type="caution">
    <text evidence="1">The sequence shown here is derived from an EMBL/GenBank/DDBJ whole genome shotgun (WGS) entry which is preliminary data.</text>
</comment>